<dbReference type="AlphaFoldDB" id="A0A1J8R9Z8"/>
<accession>A0A1J8R9Z8</accession>
<comment type="caution">
    <text evidence="2">The sequence shown here is derived from an EMBL/GenBank/DDBJ whole genome shotgun (WGS) entry which is preliminary data.</text>
</comment>
<evidence type="ECO:0000313" key="2">
    <source>
        <dbReference type="EMBL" id="OJA18578.1"/>
    </source>
</evidence>
<name>A0A1J8R9Z8_9AGAM</name>
<evidence type="ECO:0000256" key="1">
    <source>
        <dbReference type="SAM" id="MobiDB-lite"/>
    </source>
</evidence>
<protein>
    <submittedName>
        <fullName evidence="2">Uncharacterized protein</fullName>
    </submittedName>
</protein>
<sequence>MPVDRGNTMRPHCDRSDHIQLSSTSIPPPYSSSN</sequence>
<organism evidence="2 3">
    <name type="scientific">Rhizopogon vesiculosus</name>
    <dbReference type="NCBI Taxonomy" id="180088"/>
    <lineage>
        <taxon>Eukaryota</taxon>
        <taxon>Fungi</taxon>
        <taxon>Dikarya</taxon>
        <taxon>Basidiomycota</taxon>
        <taxon>Agaricomycotina</taxon>
        <taxon>Agaricomycetes</taxon>
        <taxon>Agaricomycetidae</taxon>
        <taxon>Boletales</taxon>
        <taxon>Suillineae</taxon>
        <taxon>Rhizopogonaceae</taxon>
        <taxon>Rhizopogon</taxon>
    </lineage>
</organism>
<keyword evidence="3" id="KW-1185">Reference proteome</keyword>
<feature type="region of interest" description="Disordered" evidence="1">
    <location>
        <begin position="1"/>
        <end position="34"/>
    </location>
</feature>
<proteinExistence type="predicted"/>
<reference evidence="2 3" key="1">
    <citation type="submission" date="2016-03" db="EMBL/GenBank/DDBJ databases">
        <title>Comparative genomics of the ectomycorrhizal sister species Rhizopogon vinicolor and Rhizopogon vesiculosus (Basidiomycota: Boletales) reveals a divergence of the mating type B locus.</title>
        <authorList>
            <person name="Mujic A.B."/>
            <person name="Kuo A."/>
            <person name="Tritt A."/>
            <person name="Lipzen A."/>
            <person name="Chen C."/>
            <person name="Johnson J."/>
            <person name="Sharma A."/>
            <person name="Barry K."/>
            <person name="Grigoriev I.V."/>
            <person name="Spatafora J.W."/>
        </authorList>
    </citation>
    <scope>NUCLEOTIDE SEQUENCE [LARGE SCALE GENOMIC DNA]</scope>
    <source>
        <strain evidence="2 3">AM-OR11-056</strain>
    </source>
</reference>
<gene>
    <name evidence="2" type="ORF">AZE42_07855</name>
</gene>
<dbReference type="Proteomes" id="UP000183567">
    <property type="component" value="Unassembled WGS sequence"/>
</dbReference>
<dbReference type="EMBL" id="LVVM01001415">
    <property type="protein sequence ID" value="OJA18578.1"/>
    <property type="molecule type" value="Genomic_DNA"/>
</dbReference>
<evidence type="ECO:0000313" key="3">
    <source>
        <dbReference type="Proteomes" id="UP000183567"/>
    </source>
</evidence>